<reference evidence="4 5" key="1">
    <citation type="submission" date="2016-10" db="EMBL/GenBank/DDBJ databases">
        <authorList>
            <person name="de Groot N.N."/>
        </authorList>
    </citation>
    <scope>NUCLEOTIDE SEQUENCE [LARGE SCALE GENOMIC DNA]</scope>
    <source>
        <strain evidence="4 5">LMG 27731</strain>
    </source>
</reference>
<feature type="chain" id="PRO_5011722933" evidence="2">
    <location>
        <begin position="26"/>
        <end position="281"/>
    </location>
</feature>
<dbReference type="Proteomes" id="UP000198844">
    <property type="component" value="Unassembled WGS sequence"/>
</dbReference>
<evidence type="ECO:0000256" key="2">
    <source>
        <dbReference type="SAM" id="SignalP"/>
    </source>
</evidence>
<dbReference type="SUPFAM" id="SSF53850">
    <property type="entry name" value="Periplasmic binding protein-like II"/>
    <property type="match status" value="1"/>
</dbReference>
<evidence type="ECO:0000313" key="4">
    <source>
        <dbReference type="EMBL" id="SFT85522.1"/>
    </source>
</evidence>
<sequence>MLKTFKRTVVVFGLLTVTAVSLAHAGPLMDRIKSGQPVRIGFAAEPPFAYPGDHGEPLGFANAIAVGVLKKMGYTNIEPVVTDWGAMIPGLVAKRLDIVTGGMYILSDRCANMDFSNPIGRFGDAFIVPKGNPKGIKTYKDVVAKHATIVTGVGYNNIGAAKKEGVPDDQVMKVPGVSEILAAVKSGRADAGALPALEAKRLVDADPSAIDATDSSALPDWTLNWIGIGFRHEDDDFKKAFNAALSNYLGSPEMLAAVKPFEYTKANLPGDAKTDWICKNR</sequence>
<accession>A0A1I7BEJ1</accession>
<feature type="signal peptide" evidence="2">
    <location>
        <begin position="1"/>
        <end position="25"/>
    </location>
</feature>
<dbReference type="PANTHER" id="PTHR35936">
    <property type="entry name" value="MEMBRANE-BOUND LYTIC MUREIN TRANSGLYCOSYLASE F"/>
    <property type="match status" value="1"/>
</dbReference>
<dbReference type="InterPro" id="IPR001638">
    <property type="entry name" value="Solute-binding_3/MltF_N"/>
</dbReference>
<dbReference type="SMART" id="SM00062">
    <property type="entry name" value="PBPb"/>
    <property type="match status" value="1"/>
</dbReference>
<dbReference type="AlphaFoldDB" id="A0A1I7BEJ1"/>
<dbReference type="PANTHER" id="PTHR35936:SF17">
    <property type="entry name" value="ARGININE-BINDING EXTRACELLULAR PROTEIN ARTP"/>
    <property type="match status" value="1"/>
</dbReference>
<evidence type="ECO:0000259" key="3">
    <source>
        <dbReference type="SMART" id="SM00062"/>
    </source>
</evidence>
<dbReference type="OrthoDB" id="9768183at2"/>
<gene>
    <name evidence="4" type="ORF">SAMN05192563_1004400</name>
</gene>
<evidence type="ECO:0000256" key="1">
    <source>
        <dbReference type="ARBA" id="ARBA00022729"/>
    </source>
</evidence>
<dbReference type="EMBL" id="FPBH01000004">
    <property type="protein sequence ID" value="SFT85522.1"/>
    <property type="molecule type" value="Genomic_DNA"/>
</dbReference>
<dbReference type="RefSeq" id="WP_093633978.1">
    <property type="nucleotide sequence ID" value="NZ_FPBH01000004.1"/>
</dbReference>
<proteinExistence type="predicted"/>
<protein>
    <submittedName>
        <fullName evidence="4">Amino acid ABC transporter substrate-binding protein, PAAT family</fullName>
    </submittedName>
</protein>
<organism evidence="4 5">
    <name type="scientific">Paraburkholderia aspalathi</name>
    <dbReference type="NCBI Taxonomy" id="1324617"/>
    <lineage>
        <taxon>Bacteria</taxon>
        <taxon>Pseudomonadati</taxon>
        <taxon>Pseudomonadota</taxon>
        <taxon>Betaproteobacteria</taxon>
        <taxon>Burkholderiales</taxon>
        <taxon>Burkholderiaceae</taxon>
        <taxon>Paraburkholderia</taxon>
    </lineage>
</organism>
<name>A0A1I7BEJ1_9BURK</name>
<feature type="domain" description="Solute-binding protein family 3/N-terminal" evidence="3">
    <location>
        <begin position="37"/>
        <end position="265"/>
    </location>
</feature>
<evidence type="ECO:0000313" key="5">
    <source>
        <dbReference type="Proteomes" id="UP000198844"/>
    </source>
</evidence>
<dbReference type="Gene3D" id="3.40.190.10">
    <property type="entry name" value="Periplasmic binding protein-like II"/>
    <property type="match status" value="2"/>
</dbReference>
<keyword evidence="1 2" id="KW-0732">Signal</keyword>
<dbReference type="Pfam" id="PF00497">
    <property type="entry name" value="SBP_bac_3"/>
    <property type="match status" value="1"/>
</dbReference>